<feature type="transmembrane region" description="Helical" evidence="2">
    <location>
        <begin position="252"/>
        <end position="272"/>
    </location>
</feature>
<evidence type="ECO:0000313" key="5">
    <source>
        <dbReference type="Proteomes" id="UP000799324"/>
    </source>
</evidence>
<accession>A0A6A6TBK4</accession>
<dbReference type="AlphaFoldDB" id="A0A6A6TBK4"/>
<keyword evidence="5" id="KW-1185">Reference proteome</keyword>
<feature type="transmembrane region" description="Helical" evidence="2">
    <location>
        <begin position="139"/>
        <end position="161"/>
    </location>
</feature>
<evidence type="ECO:0000259" key="3">
    <source>
        <dbReference type="Pfam" id="PF20684"/>
    </source>
</evidence>
<feature type="compositionally biased region" description="Polar residues" evidence="1">
    <location>
        <begin position="356"/>
        <end position="365"/>
    </location>
</feature>
<keyword evidence="2" id="KW-1133">Transmembrane helix</keyword>
<proteinExistence type="predicted"/>
<feature type="transmembrane region" description="Helical" evidence="2">
    <location>
        <begin position="102"/>
        <end position="127"/>
    </location>
</feature>
<reference evidence="4" key="1">
    <citation type="journal article" date="2020" name="Stud. Mycol.">
        <title>101 Dothideomycetes genomes: a test case for predicting lifestyles and emergence of pathogens.</title>
        <authorList>
            <person name="Haridas S."/>
            <person name="Albert R."/>
            <person name="Binder M."/>
            <person name="Bloem J."/>
            <person name="Labutti K."/>
            <person name="Salamov A."/>
            <person name="Andreopoulos B."/>
            <person name="Baker S."/>
            <person name="Barry K."/>
            <person name="Bills G."/>
            <person name="Bluhm B."/>
            <person name="Cannon C."/>
            <person name="Castanera R."/>
            <person name="Culley D."/>
            <person name="Daum C."/>
            <person name="Ezra D."/>
            <person name="Gonzalez J."/>
            <person name="Henrissat B."/>
            <person name="Kuo A."/>
            <person name="Liang C."/>
            <person name="Lipzen A."/>
            <person name="Lutzoni F."/>
            <person name="Magnuson J."/>
            <person name="Mondo S."/>
            <person name="Nolan M."/>
            <person name="Ohm R."/>
            <person name="Pangilinan J."/>
            <person name="Park H.-J."/>
            <person name="Ramirez L."/>
            <person name="Alfaro M."/>
            <person name="Sun H."/>
            <person name="Tritt A."/>
            <person name="Yoshinaga Y."/>
            <person name="Zwiers L.-H."/>
            <person name="Turgeon B."/>
            <person name="Goodwin S."/>
            <person name="Spatafora J."/>
            <person name="Crous P."/>
            <person name="Grigoriev I."/>
        </authorList>
    </citation>
    <scope>NUCLEOTIDE SEQUENCE</scope>
    <source>
        <strain evidence="4">CBS 122681</strain>
    </source>
</reference>
<sequence>MMSFSDSPMNTNGRFALVTQNEHAGYLWITSILSLIYTSLTLIVRLHIKWNLYGADDVLASAATVLQLGSVIPLFLAMKQGLGKSDQLLNDYSIAAIGKSTFAAQIFLLVAITTAKGSVATLMLRLFTRDMKVTRKSWISCNATLAFIVAWGVGAIVALTLSCNPSGYLKNTRGQCGYQVTRWKIITAFDISLELLLAVLPIFFIWPIQMKRYIKLQVVFAFGFRLPAVGFSAAHLHFVSKSARNNDTSHDMIAALVYQQFELFWLLLAATVPTMKAFMRSFNSGFGMEIDLDGYGSGYGSGGYSNRSYPLRSLQSATGASGAVIGGKRSRPSDGYHTAFPAPTPRREVGCMDSSVRPSMTSDSSQELIIQKHVQVSVYHEDARQV</sequence>
<feature type="transmembrane region" description="Helical" evidence="2">
    <location>
        <begin position="181"/>
        <end position="206"/>
    </location>
</feature>
<feature type="transmembrane region" description="Helical" evidence="2">
    <location>
        <begin position="218"/>
        <end position="240"/>
    </location>
</feature>
<dbReference type="OrthoDB" id="3918601at2759"/>
<keyword evidence="2" id="KW-0472">Membrane</keyword>
<name>A0A6A6TBK4_9PLEO</name>
<feature type="region of interest" description="Disordered" evidence="1">
    <location>
        <begin position="325"/>
        <end position="365"/>
    </location>
</feature>
<evidence type="ECO:0000256" key="1">
    <source>
        <dbReference type="SAM" id="MobiDB-lite"/>
    </source>
</evidence>
<dbReference type="PANTHER" id="PTHR39614">
    <property type="entry name" value="INTEGRAL MEMBRANE PROTEIN"/>
    <property type="match status" value="1"/>
</dbReference>
<keyword evidence="2" id="KW-0812">Transmembrane</keyword>
<gene>
    <name evidence="4" type="ORF">K491DRAFT_627820</name>
</gene>
<evidence type="ECO:0000313" key="4">
    <source>
        <dbReference type="EMBL" id="KAF2656677.1"/>
    </source>
</evidence>
<feature type="transmembrane region" description="Helical" evidence="2">
    <location>
        <begin position="58"/>
        <end position="82"/>
    </location>
</feature>
<feature type="transmembrane region" description="Helical" evidence="2">
    <location>
        <begin position="25"/>
        <end position="46"/>
    </location>
</feature>
<protein>
    <recommendedName>
        <fullName evidence="3">Rhodopsin domain-containing protein</fullName>
    </recommendedName>
</protein>
<dbReference type="Proteomes" id="UP000799324">
    <property type="component" value="Unassembled WGS sequence"/>
</dbReference>
<feature type="domain" description="Rhodopsin" evidence="3">
    <location>
        <begin position="44"/>
        <end position="280"/>
    </location>
</feature>
<dbReference type="PANTHER" id="PTHR39614:SF2">
    <property type="entry name" value="INTEGRAL MEMBRANE PROTEIN"/>
    <property type="match status" value="1"/>
</dbReference>
<dbReference type="EMBL" id="MU004333">
    <property type="protein sequence ID" value="KAF2656677.1"/>
    <property type="molecule type" value="Genomic_DNA"/>
</dbReference>
<evidence type="ECO:0000256" key="2">
    <source>
        <dbReference type="SAM" id="Phobius"/>
    </source>
</evidence>
<dbReference type="Pfam" id="PF20684">
    <property type="entry name" value="Fung_rhodopsin"/>
    <property type="match status" value="1"/>
</dbReference>
<dbReference type="InterPro" id="IPR049326">
    <property type="entry name" value="Rhodopsin_dom_fungi"/>
</dbReference>
<organism evidence="4 5">
    <name type="scientific">Lophiostoma macrostomum CBS 122681</name>
    <dbReference type="NCBI Taxonomy" id="1314788"/>
    <lineage>
        <taxon>Eukaryota</taxon>
        <taxon>Fungi</taxon>
        <taxon>Dikarya</taxon>
        <taxon>Ascomycota</taxon>
        <taxon>Pezizomycotina</taxon>
        <taxon>Dothideomycetes</taxon>
        <taxon>Pleosporomycetidae</taxon>
        <taxon>Pleosporales</taxon>
        <taxon>Lophiostomataceae</taxon>
        <taxon>Lophiostoma</taxon>
    </lineage>
</organism>